<gene>
    <name evidence="1" type="ORF">MHI_LOCUS208135</name>
</gene>
<protein>
    <submittedName>
        <fullName evidence="1">Uncharacterized protein</fullName>
    </submittedName>
</protein>
<dbReference type="Proteomes" id="UP000752696">
    <property type="component" value="Unassembled WGS sequence"/>
</dbReference>
<dbReference type="AlphaFoldDB" id="A0A6V7GY61"/>
<proteinExistence type="predicted"/>
<comment type="caution">
    <text evidence="1">The sequence shown here is derived from an EMBL/GenBank/DDBJ whole genome shotgun (WGS) entry which is preliminary data.</text>
</comment>
<feature type="non-terminal residue" evidence="1">
    <location>
        <position position="57"/>
    </location>
</feature>
<organism evidence="1 2">
    <name type="scientific">Heterotrigona itama</name>
    <dbReference type="NCBI Taxonomy" id="395501"/>
    <lineage>
        <taxon>Eukaryota</taxon>
        <taxon>Metazoa</taxon>
        <taxon>Ecdysozoa</taxon>
        <taxon>Arthropoda</taxon>
        <taxon>Hexapoda</taxon>
        <taxon>Insecta</taxon>
        <taxon>Pterygota</taxon>
        <taxon>Neoptera</taxon>
        <taxon>Endopterygota</taxon>
        <taxon>Hymenoptera</taxon>
        <taxon>Apocrita</taxon>
        <taxon>Aculeata</taxon>
        <taxon>Apoidea</taxon>
        <taxon>Anthophila</taxon>
        <taxon>Apidae</taxon>
        <taxon>Heterotrigona</taxon>
    </lineage>
</organism>
<evidence type="ECO:0000313" key="2">
    <source>
        <dbReference type="Proteomes" id="UP000752696"/>
    </source>
</evidence>
<sequence>MVQIKRSSYYQNYAIVLRSVPFSFGSYLFRAQTPRVGVFSPWTFSSGLKVYFRLAKH</sequence>
<name>A0A6V7GY61_9HYME</name>
<evidence type="ECO:0000313" key="1">
    <source>
        <dbReference type="EMBL" id="CAD1470933.1"/>
    </source>
</evidence>
<dbReference type="EMBL" id="CAJDYZ010004109">
    <property type="protein sequence ID" value="CAD1470933.1"/>
    <property type="molecule type" value="Genomic_DNA"/>
</dbReference>
<reference evidence="1" key="1">
    <citation type="submission" date="2020-07" db="EMBL/GenBank/DDBJ databases">
        <authorList>
            <person name="Nazaruddin N."/>
        </authorList>
    </citation>
    <scope>NUCLEOTIDE SEQUENCE</scope>
</reference>
<keyword evidence="2" id="KW-1185">Reference proteome</keyword>
<accession>A0A6V7GY61</accession>